<dbReference type="HOGENOM" id="CLU_3039223_0_0_2"/>
<name>M1IX80_9CREN</name>
<dbReference type="KEGG" id="sacn:SacN8_09450"/>
<proteinExistence type="predicted"/>
<evidence type="ECO:0000313" key="1">
    <source>
        <dbReference type="EMBL" id="AGE71849.1"/>
    </source>
</evidence>
<dbReference type="GeneID" id="58788715"/>
<dbReference type="RefSeq" id="WP_015385722.1">
    <property type="nucleotide sequence ID" value="NC_020246.1"/>
</dbReference>
<gene>
    <name evidence="1" type="ORF">SacN8_09450</name>
</gene>
<dbReference type="EMBL" id="CP002817">
    <property type="protein sequence ID" value="AGE71849.1"/>
    <property type="molecule type" value="Genomic_DNA"/>
</dbReference>
<reference evidence="1 2" key="1">
    <citation type="journal article" date="2012" name="ISME J.">
        <title>Genomic evidence of rapid, global-scale gene flow in a Sulfolobus species.</title>
        <authorList>
            <person name="Mao D."/>
            <person name="Grogan D."/>
        </authorList>
    </citation>
    <scope>NUCLEOTIDE SEQUENCE [LARGE SCALE GENOMIC DNA]</scope>
    <source>
        <strain evidence="1 2">N8</strain>
    </source>
</reference>
<dbReference type="AlphaFoldDB" id="M1IX80"/>
<accession>M1IX80</accession>
<sequence length="54" mass="6347">MNVVEDYLLLKYKDKIFKFFQGGVIVNIAGRLVENFILEEYKPLNVEDRVVVDI</sequence>
<protein>
    <submittedName>
        <fullName evidence="1">Uncharacterized protein</fullName>
    </submittedName>
</protein>
<dbReference type="Proteomes" id="UP000011281">
    <property type="component" value="Chromosome"/>
</dbReference>
<dbReference type="PATRIC" id="fig|1028566.6.peg.1881"/>
<evidence type="ECO:0000313" key="2">
    <source>
        <dbReference type="Proteomes" id="UP000011281"/>
    </source>
</evidence>
<organism evidence="2">
    <name type="scientific">Sulfolobus acidocaldarius N8</name>
    <dbReference type="NCBI Taxonomy" id="1028566"/>
    <lineage>
        <taxon>Archaea</taxon>
        <taxon>Thermoproteota</taxon>
        <taxon>Thermoprotei</taxon>
        <taxon>Sulfolobales</taxon>
        <taxon>Sulfolobaceae</taxon>
        <taxon>Sulfolobus</taxon>
    </lineage>
</organism>